<dbReference type="Pfam" id="PF03691">
    <property type="entry name" value="UPF0167"/>
    <property type="match status" value="1"/>
</dbReference>
<dbReference type="RefSeq" id="WP_267981492.1">
    <property type="nucleotide sequence ID" value="NZ_JAPQKF010000007.1"/>
</dbReference>
<reference evidence="2" key="1">
    <citation type="submission" date="2023-06" db="EMBL/GenBank/DDBJ databases">
        <title>Two novel species of Acinetobacter isolated from motorbike repairing workshop in Vietnam.</title>
        <authorList>
            <person name="Le N.T.T."/>
        </authorList>
    </citation>
    <scope>NUCLEOTIDE SEQUENCE</scope>
    <source>
        <strain evidence="2">VNH17</strain>
    </source>
</reference>
<dbReference type="InterPro" id="IPR005363">
    <property type="entry name" value="UPF0167"/>
</dbReference>
<evidence type="ECO:0000313" key="3">
    <source>
        <dbReference type="Proteomes" id="UP001168524"/>
    </source>
</evidence>
<protein>
    <submittedName>
        <fullName evidence="2">CbrC family protein</fullName>
    </submittedName>
</protein>
<keyword evidence="3" id="KW-1185">Reference proteome</keyword>
<gene>
    <name evidence="2" type="ORF">QTA56_13395</name>
</gene>
<evidence type="ECO:0000256" key="1">
    <source>
        <dbReference type="ARBA" id="ARBA00008525"/>
    </source>
</evidence>
<name>A0ABT7WRA5_9GAMM</name>
<evidence type="ECO:0000313" key="2">
    <source>
        <dbReference type="EMBL" id="MDN0015220.1"/>
    </source>
</evidence>
<organism evidence="2 3">
    <name type="scientific">Acinetobacter thutiue</name>
    <dbReference type="NCBI Taxonomy" id="2998078"/>
    <lineage>
        <taxon>Bacteria</taxon>
        <taxon>Pseudomonadati</taxon>
        <taxon>Pseudomonadota</taxon>
        <taxon>Gammaproteobacteria</taxon>
        <taxon>Moraxellales</taxon>
        <taxon>Moraxellaceae</taxon>
        <taxon>Acinetobacter</taxon>
    </lineage>
</organism>
<accession>A0ABT7WRA5</accession>
<comment type="similarity">
    <text evidence="1">Belongs to the UPF0167 family.</text>
</comment>
<dbReference type="Proteomes" id="UP001168524">
    <property type="component" value="Unassembled WGS sequence"/>
</dbReference>
<comment type="caution">
    <text evidence="2">The sequence shown here is derived from an EMBL/GenBank/DDBJ whole genome shotgun (WGS) entry which is preliminary data.</text>
</comment>
<dbReference type="EMBL" id="JAUDZE010000007">
    <property type="protein sequence ID" value="MDN0015220.1"/>
    <property type="molecule type" value="Genomic_DNA"/>
</dbReference>
<proteinExistence type="inferred from homology"/>
<sequence>MKLPTFKYHPDPIATESIAQSDEECLCCEKVRGYIYTGPVYAEEELDEAICPWCIADGSAHKKFDASFTDEASIGNYGKWEYVSDHVVEEVAYRTPGFSGWQQECWWTHCGDAAAFVGRAGRKELFAMGEKAVLAIQNSIGLVGEDWNRFLQALDKDGSPTAYLFKCLKCGKLGGYQDCN</sequence>